<evidence type="ECO:0000313" key="7">
    <source>
        <dbReference type="Proteomes" id="UP000288983"/>
    </source>
</evidence>
<dbReference type="PROSITE" id="PS50075">
    <property type="entry name" value="CARRIER"/>
    <property type="match status" value="2"/>
</dbReference>
<dbReference type="InterPro" id="IPR029058">
    <property type="entry name" value="AB_hydrolase_fold"/>
</dbReference>
<dbReference type="Pfam" id="PF13193">
    <property type="entry name" value="AMP-binding_C"/>
    <property type="match status" value="2"/>
</dbReference>
<evidence type="ECO:0000256" key="4">
    <source>
        <dbReference type="ARBA" id="ARBA00022553"/>
    </source>
</evidence>
<evidence type="ECO:0000259" key="5">
    <source>
        <dbReference type="PROSITE" id="PS50075"/>
    </source>
</evidence>
<dbReference type="RefSeq" id="WP_128325032.1">
    <property type="nucleotide sequence ID" value="NZ_QJRG01000047.1"/>
</dbReference>
<dbReference type="FunFam" id="2.30.38.10:FF:000001">
    <property type="entry name" value="Non-ribosomal peptide synthetase PvdI"/>
    <property type="match status" value="1"/>
</dbReference>
<dbReference type="CDD" id="cd17649">
    <property type="entry name" value="A_NRPS_PvdJ-like"/>
    <property type="match status" value="1"/>
</dbReference>
<evidence type="ECO:0000256" key="1">
    <source>
        <dbReference type="ARBA" id="ARBA00001957"/>
    </source>
</evidence>
<dbReference type="PANTHER" id="PTHR45398">
    <property type="match status" value="1"/>
</dbReference>
<comment type="similarity">
    <text evidence="2">Belongs to the ATP-dependent AMP-binding enzyme family.</text>
</comment>
<dbReference type="SUPFAM" id="SSF53474">
    <property type="entry name" value="alpha/beta-Hydrolases"/>
    <property type="match status" value="1"/>
</dbReference>
<dbReference type="InterPro" id="IPR001031">
    <property type="entry name" value="Thioesterase"/>
</dbReference>
<dbReference type="CDD" id="cd19534">
    <property type="entry name" value="E_NRPS"/>
    <property type="match status" value="1"/>
</dbReference>
<comment type="caution">
    <text evidence="6">The sequence shown here is derived from an EMBL/GenBank/DDBJ whole genome shotgun (WGS) entry which is preliminary data.</text>
</comment>
<feature type="domain" description="Carrier" evidence="5">
    <location>
        <begin position="1001"/>
        <end position="1075"/>
    </location>
</feature>
<dbReference type="Gene3D" id="3.40.50.980">
    <property type="match status" value="4"/>
</dbReference>
<dbReference type="PANTHER" id="PTHR45398:SF1">
    <property type="entry name" value="ENZYME, PUTATIVE (JCVI)-RELATED"/>
    <property type="match status" value="1"/>
</dbReference>
<sequence>MQKLIESVGALDPKQRKALAVLLKQKGINLFGIAPVFKRSEQEPLLLSYAQQRQWFLWQLEPDSPAYNIPLAIRLQGALDVKALQRSLDVLVARHESLRTVFVEEPEGVRQQILPPGNLALSVQRLAPGVGRETGIESFLTEQTGAGFDLAHGPLLRAALLQVDNDEHVLSLVQHHIVSDAWSLQVMVRELMHGYGAFRQGEQPQLPALPVQYADYALWQRQWMDNGERERQLAYWSEQLQGPLEVLALPTDRPRPAERSLAGASLDASPDAHLAAQLKALAARQGVTVFVLMLAAFQTLLHRLAGQEAIRVGVPNANRGRPETEGLIGFFVNTQVMQAQVRGELRFSDLLEQVKAAALQAQAYQDLPFEQLLEVLHTERSLSHSALFQVMFNHQREEAGQASAPALGLTLEPLVQAVSTSKFDLTLNTLEHPGGIDATLIYACDLFDAATVERIAGQWRRVLQAIVDDAQVRIEALPLLAGEDQQQLAQWGQGPTQAFACDNVLALFEQQVAAHPERLAAVCNARELSYAELDRLAGQRAAQLRALGVRPESRVALVLERSSELLVAILAVFKAGACYLPLDPQAGSERLRSLILDSAAQVVLTTCEQAASLPAMVGPALICLDQPLAAEAPVHSQQPLAPSCAYVIYTSGSTGQPKGVMVSHGALANYVQGLQQRLPLDDVQSMAMISTVAADLGHTVLFGALCGGQTLHLLDRHVAMDAQALAATMTAHQVDVLKIVPSHLAALLASTQGAQLLPRRLLVLGGEACPPALLEHVRQLAPQCRVFNHYGPTESTVGVLAGELAETGIALGQPLANSRLRVLDSSLQAVANGGRGELYIGGAGLARGYLGQPGLTAERFVPDPSGQGARLYRSGDGVQLQDGHFRYQGRIDDQLKIRGFRVEPGEVAACLRSLAGVQQAVVVGQAGERGQQLLGYVVSSAGTGSQVATTLLAALRERLPEYMVPAHLMLLEQLPLTANGKLDRKALPNPGQQAASTAYQAPQGELEQRLACVWQDVLKVSQVGRHDNFFELGGDSIISIQVVSRAREAGIHFTPKQLFQHQSVQELATVARLGEMRAVIDQGPVRGAALLLPIQQMFFDTEVPERHHWNQSVLLAPRSPLSATALEAALQALWAHHDALRLRFTQGAQGWQAEHHEATPATPLLWQRDTTLTGLSALCEQAQCSFDLSQGPLLRAVLFNLADGEQRLLLVVHHLVVDGVSWRILLEDLQSAYTRLSNGQTPMLPAKTCSAKHWAEQLQRLALSAPLQAELAYWQAQSMAPDLPARDPQCQPLQRDARTVYTRLDAATTQRLLQHAPAAYRTRINELLLAALTQVIGRWTGLDTTQVVLEGHGRDAPFADADLTRSVGWFTSKYPLELHNRAAVADAIKTVKEQLRAVPGNGMGYGVLRYLGATPARQALGARTLPRITFNYLGQFDNSFDPQAPTALFSIARENGGSERGDSAPLGNWLTLNGQVYEGRLSMGWVFSPQMFDEAVIQGLADDYAHTLRTLVEHCCDEQSGGLTPADFPLARLQQAQLDSVPLAPREVADIYPLSPMQQGMLFHSLEADEAALYINQTSVAVEGLEIERFIAAWDQAVANHDVLRSGFWNASHLSQPLQVVSKRAPSVVRVLDWRGQAVAANAIETLVAADCREGFDLLQPPLMRVTLVRLDEQRCHLIWTRHHILMDGWSSSRLLGEVFQAYHGQAVSVEGRYRDYIAWLQAQDDARTLEQFWIRQLQGLDEVTELAASTWPRPAAELSGHAAIYLEWDAQRTARLRSGARQLRVTPNTLVQAAWLLLLQRYTGQQRVCFGATVAGRPASLPQAGNMLGLFINTLPILQSPQPQQRVGQWLEQLQAYNLEVRDHEHASLADIQRWAGHSGRSLFDSIIVFENYPVDERLEEVGQGRLQFGAAQGRDVTNYPMDLAVNLGETLSIEFLYLRNRFDAASVVQIRAAFETLLDALLANPQATLGSLALLDAPARQRLADANPLHPVVHDAPSLLEQIQVQCTAQPEATAVLCGAQALSYGELEQCANQLAHYLRAQGVGPEVCVGVALNRSVEMIVALYAVHKTGAAYVPLDIDYPQDRLQWIVEDSAMTVLLTHGQVRARLPQATTAQVLDLDSLVLSDQPSTPLPIAIDADHLAYLIYTSGSTGKPKGVAVPRGPLTMHCQAIVGLYQMDCTTRELLFMSFAFDGAQERWLSTLLAGGCLVLRDDSLWTAEETWAVLHAQRISIACFPPAYLQQIAEYGQTQPSPPAVRIYCFGGDAVAEANFERVRRTLRPQWITNGYGPTETVVTPMLWKADADSRCEAAYAPIGQRVGNRSLYVLDAQLNPLPDGVAGELYIGGEGLARGYHQRPGLTAERFVASPFEAGGRLYRSGDLVRRRPDGVMDYLGRLDHQVKVRGFRIELGEIEARLRALGGVREALVVARDSAAGKRLIGYVVGNTPSVSAETLRSALQAQLPDYMVPAQILLLDAMPLNPSGKLDRLALPDPDFQAKAYVAPRNALEQMLAGVWQEVLELDQVGVTDNFFELGGDSLRTLKVLSKVRQQAVAGFELKLRDMLAKPTIAQLSGFAEQPGELDPLLALNGADGTGPVLFCLHAGFGTVFDYEPLARRLQGHCNVYGVQCRMLLDRQWDDDSLEAMAIDYAQYIRQKQAQGPYRLLGWSLGGTLAVLVAAELEKQGQAVSFLGLVDSFIPLSVEAAQTDEWRDDLPAFLAQTSSLTVTHAQLPADEPDLAQLSALLATLQSAGEPARASDFDADELARAFQVGLRLKALSRRAPLLPRTLCAVQRWWRSDLPGAAVQAFEANLTVAVPNARIDAGHYDILANTALLEQLQAHLLYREAVEG</sequence>
<dbReference type="NCBIfam" id="NF003417">
    <property type="entry name" value="PRK04813.1"/>
    <property type="match status" value="2"/>
</dbReference>
<evidence type="ECO:0000256" key="2">
    <source>
        <dbReference type="ARBA" id="ARBA00006432"/>
    </source>
</evidence>
<dbReference type="InterPro" id="IPR020845">
    <property type="entry name" value="AMP-binding_CS"/>
</dbReference>
<dbReference type="Gene3D" id="2.30.38.10">
    <property type="entry name" value="Luciferase, Domain 3"/>
    <property type="match status" value="2"/>
</dbReference>
<dbReference type="FunFam" id="1.10.1200.10:FF:000005">
    <property type="entry name" value="Nonribosomal peptide synthetase 1"/>
    <property type="match status" value="2"/>
</dbReference>
<dbReference type="CDD" id="cd19543">
    <property type="entry name" value="DCL_NRPS"/>
    <property type="match status" value="1"/>
</dbReference>
<dbReference type="GO" id="GO:0044550">
    <property type="term" value="P:secondary metabolite biosynthetic process"/>
    <property type="evidence" value="ECO:0007669"/>
    <property type="project" value="UniProtKB-ARBA"/>
</dbReference>
<dbReference type="InterPro" id="IPR001242">
    <property type="entry name" value="Condensation_dom"/>
</dbReference>
<keyword evidence="3" id="KW-0596">Phosphopantetheine</keyword>
<dbReference type="GO" id="GO:0003824">
    <property type="term" value="F:catalytic activity"/>
    <property type="evidence" value="ECO:0007669"/>
    <property type="project" value="InterPro"/>
</dbReference>
<comment type="cofactor">
    <cofactor evidence="1">
        <name>pantetheine 4'-phosphate</name>
        <dbReference type="ChEBI" id="CHEBI:47942"/>
    </cofactor>
</comment>
<dbReference type="InterPro" id="IPR009081">
    <property type="entry name" value="PP-bd_ACP"/>
</dbReference>
<dbReference type="Gene3D" id="1.10.1200.10">
    <property type="entry name" value="ACP-like"/>
    <property type="match status" value="2"/>
</dbReference>
<dbReference type="Pfam" id="PF00668">
    <property type="entry name" value="Condensation"/>
    <property type="match status" value="3"/>
</dbReference>
<dbReference type="InterPro" id="IPR006162">
    <property type="entry name" value="Ppantetheine_attach_site"/>
</dbReference>
<dbReference type="FunFam" id="3.30.300.30:FF:000010">
    <property type="entry name" value="Enterobactin synthetase component F"/>
    <property type="match status" value="2"/>
</dbReference>
<evidence type="ECO:0000313" key="6">
    <source>
        <dbReference type="EMBL" id="RWU21430.1"/>
    </source>
</evidence>
<dbReference type="Gene3D" id="3.40.50.1820">
    <property type="entry name" value="alpha/beta hydrolase"/>
    <property type="match status" value="1"/>
</dbReference>
<dbReference type="FunFam" id="3.40.50.980:FF:000001">
    <property type="entry name" value="Non-ribosomal peptide synthetase"/>
    <property type="match status" value="2"/>
</dbReference>
<reference evidence="6 7" key="1">
    <citation type="submission" date="2018-06" db="EMBL/GenBank/DDBJ databases">
        <title>Bacteria isolated from soil of Wuhan.</title>
        <authorList>
            <person name="Wei X."/>
            <person name="Chunhua H."/>
        </authorList>
    </citation>
    <scope>NUCLEOTIDE SEQUENCE [LARGE SCALE GENOMIC DNA]</scope>
    <source>
        <strain evidence="7">xwS2</strain>
    </source>
</reference>
<dbReference type="Proteomes" id="UP000288983">
    <property type="component" value="Unassembled WGS sequence"/>
</dbReference>
<dbReference type="InterPro" id="IPR000873">
    <property type="entry name" value="AMP-dep_synth/lig_dom"/>
</dbReference>
<dbReference type="PROSITE" id="PS00012">
    <property type="entry name" value="PHOSPHOPANTETHEINE"/>
    <property type="match status" value="2"/>
</dbReference>
<dbReference type="InterPro" id="IPR023213">
    <property type="entry name" value="CAT-like_dom_sf"/>
</dbReference>
<accession>A0A443ZQQ7</accession>
<dbReference type="CDD" id="cd19531">
    <property type="entry name" value="LCL_NRPS-like"/>
    <property type="match status" value="1"/>
</dbReference>
<dbReference type="InterPro" id="IPR010071">
    <property type="entry name" value="AA_adenyl_dom"/>
</dbReference>
<organism evidence="6 7">
    <name type="scientific">Pseudomonas alkylphenolica</name>
    <dbReference type="NCBI Taxonomy" id="237609"/>
    <lineage>
        <taxon>Bacteria</taxon>
        <taxon>Pseudomonadati</taxon>
        <taxon>Pseudomonadota</taxon>
        <taxon>Gammaproteobacteria</taxon>
        <taxon>Pseudomonadales</taxon>
        <taxon>Pseudomonadaceae</taxon>
        <taxon>Pseudomonas</taxon>
    </lineage>
</organism>
<dbReference type="InterPro" id="IPR025110">
    <property type="entry name" value="AMP-bd_C"/>
</dbReference>
<dbReference type="FunFam" id="3.30.559.10:FF:000012">
    <property type="entry name" value="Non-ribosomal peptide synthetase"/>
    <property type="match status" value="1"/>
</dbReference>
<dbReference type="Pfam" id="PF00975">
    <property type="entry name" value="Thioesterase"/>
    <property type="match status" value="1"/>
</dbReference>
<proteinExistence type="inferred from homology"/>
<dbReference type="Pfam" id="PF00501">
    <property type="entry name" value="AMP-binding"/>
    <property type="match status" value="2"/>
</dbReference>
<dbReference type="InterPro" id="IPR045851">
    <property type="entry name" value="AMP-bd_C_sf"/>
</dbReference>
<feature type="domain" description="Carrier" evidence="5">
    <location>
        <begin position="2503"/>
        <end position="2580"/>
    </location>
</feature>
<keyword evidence="4" id="KW-0597">Phosphoprotein</keyword>
<gene>
    <name evidence="6" type="ORF">DM813_19840</name>
</gene>
<dbReference type="Gene3D" id="3.30.559.30">
    <property type="entry name" value="Nonribosomal peptide synthetase, condensation domain"/>
    <property type="match status" value="3"/>
</dbReference>
<dbReference type="EMBL" id="QJRG01000047">
    <property type="protein sequence ID" value="RWU21430.1"/>
    <property type="molecule type" value="Genomic_DNA"/>
</dbReference>
<evidence type="ECO:0000256" key="3">
    <source>
        <dbReference type="ARBA" id="ARBA00022450"/>
    </source>
</evidence>
<dbReference type="InterPro" id="IPR036736">
    <property type="entry name" value="ACP-like_sf"/>
</dbReference>
<dbReference type="NCBIfam" id="TIGR01720">
    <property type="entry name" value="NRPS-para261"/>
    <property type="match status" value="1"/>
</dbReference>
<name>A0A443ZQQ7_9PSED</name>
<dbReference type="SUPFAM" id="SSF56801">
    <property type="entry name" value="Acetyl-CoA synthetase-like"/>
    <property type="match status" value="2"/>
</dbReference>
<dbReference type="CDD" id="cd05930">
    <property type="entry name" value="A_NRPS"/>
    <property type="match status" value="1"/>
</dbReference>
<dbReference type="InterPro" id="IPR010060">
    <property type="entry name" value="NRPS_synth"/>
</dbReference>
<dbReference type="Pfam" id="PF00550">
    <property type="entry name" value="PP-binding"/>
    <property type="match status" value="2"/>
</dbReference>
<dbReference type="Gene3D" id="3.30.559.10">
    <property type="entry name" value="Chloramphenicol acetyltransferase-like domain"/>
    <property type="match status" value="3"/>
</dbReference>
<dbReference type="Gene3D" id="3.30.300.30">
    <property type="match status" value="2"/>
</dbReference>
<protein>
    <submittedName>
        <fullName evidence="6">Non-ribosomal peptide synthetase</fullName>
    </submittedName>
</protein>
<dbReference type="OrthoDB" id="9757559at2"/>
<dbReference type="NCBIfam" id="TIGR01733">
    <property type="entry name" value="AA-adenyl-dom"/>
    <property type="match status" value="2"/>
</dbReference>
<dbReference type="SUPFAM" id="SSF52777">
    <property type="entry name" value="CoA-dependent acyltransferases"/>
    <property type="match status" value="6"/>
</dbReference>
<dbReference type="PROSITE" id="PS00455">
    <property type="entry name" value="AMP_BINDING"/>
    <property type="match status" value="2"/>
</dbReference>
<dbReference type="SUPFAM" id="SSF47336">
    <property type="entry name" value="ACP-like"/>
    <property type="match status" value="2"/>
</dbReference>